<feature type="region of interest" description="Disordered" evidence="1">
    <location>
        <begin position="66"/>
        <end position="104"/>
    </location>
</feature>
<evidence type="ECO:0000313" key="3">
    <source>
        <dbReference type="Proteomes" id="UP000007887"/>
    </source>
</evidence>
<keyword evidence="2" id="KW-0614">Plasmid</keyword>
<geneLocation type="plasmid" evidence="2 3">
    <name>pSRC3</name>
</geneLocation>
<dbReference type="RefSeq" id="WP_014426120.1">
    <property type="nucleotide sequence ID" value="NC_017073.1"/>
</dbReference>
<dbReference type="KEGG" id="sri:SELR_pSRC300290"/>
<reference evidence="2 3" key="1">
    <citation type="submission" date="2011-10" db="EMBL/GenBank/DDBJ databases">
        <title>Whole genome sequence of Selenomonas ruminantium subsp. lactilytica TAM6421.</title>
        <authorList>
            <person name="Oguchi A."/>
            <person name="Ankai A."/>
            <person name="Kaneko J."/>
            <person name="Yamada-Narita S."/>
            <person name="Fukui S."/>
            <person name="Takahashi M."/>
            <person name="Onodera T."/>
            <person name="Kojima S."/>
            <person name="Fushimi T."/>
            <person name="Abe N."/>
            <person name="Kamio Y."/>
            <person name="Yamazaki S."/>
            <person name="Fujita N."/>
        </authorList>
    </citation>
    <scope>NUCLEOTIDE SEQUENCE [LARGE SCALE GENOMIC DNA]</scope>
    <source>
        <strain evidence="3">NBRC 103574 / TAM6421</strain>
        <plasmid evidence="2 3">pSRC3</plasmid>
    </source>
</reference>
<sequence length="193" mass="21548">MSELANVMQKTARGIMDDIRSDWSKHKRPEGNAEIDFHIVKDDYDVVRGEYVASGQKMWILEHGSGSKMDNAKENPDLPAYKRSELWNKERGKPPGNDESGTEIRTRGPYQDLDGNWHQGSSAAMPHGLNLEWQTAGGGKPWAKVRPIEGQHIVKENVTASSGKSARIAVMEDDIFNALGAMADRYIMRGEPK</sequence>
<protein>
    <submittedName>
        <fullName evidence="2">Uncharacterized protein</fullName>
    </submittedName>
</protein>
<gene>
    <name evidence="2" type="ordered locus">SELR_pSRC300290</name>
</gene>
<name>I0GWG5_SELRL</name>
<organism evidence="2 3">
    <name type="scientific">Selenomonas ruminantium subsp. lactilytica (strain NBRC 103574 / TAM6421)</name>
    <dbReference type="NCBI Taxonomy" id="927704"/>
    <lineage>
        <taxon>Bacteria</taxon>
        <taxon>Bacillati</taxon>
        <taxon>Bacillota</taxon>
        <taxon>Negativicutes</taxon>
        <taxon>Selenomonadales</taxon>
        <taxon>Selenomonadaceae</taxon>
        <taxon>Selenomonas</taxon>
    </lineage>
</organism>
<evidence type="ECO:0000313" key="2">
    <source>
        <dbReference type="EMBL" id="BAL85102.1"/>
    </source>
</evidence>
<dbReference type="PATRIC" id="fig|927704.6.peg.3342"/>
<proteinExistence type="predicted"/>
<dbReference type="OrthoDB" id="2595255at2"/>
<evidence type="ECO:0000256" key="1">
    <source>
        <dbReference type="SAM" id="MobiDB-lite"/>
    </source>
</evidence>
<feature type="compositionally biased region" description="Basic and acidic residues" evidence="1">
    <location>
        <begin position="70"/>
        <end position="93"/>
    </location>
</feature>
<dbReference type="EMBL" id="AP012300">
    <property type="protein sequence ID" value="BAL85102.1"/>
    <property type="molecule type" value="Genomic_DNA"/>
</dbReference>
<dbReference type="HOGENOM" id="CLU_1459757_0_0_9"/>
<accession>I0GWG5</accession>
<dbReference type="AlphaFoldDB" id="I0GWG5"/>
<dbReference type="Proteomes" id="UP000007887">
    <property type="component" value="Plasmid pSRC3"/>
</dbReference>